<dbReference type="EMBL" id="GBXM01053767">
    <property type="protein sequence ID" value="JAH54810.1"/>
    <property type="molecule type" value="Transcribed_RNA"/>
</dbReference>
<protein>
    <submittedName>
        <fullName evidence="1">Uncharacterized protein</fullName>
    </submittedName>
</protein>
<proteinExistence type="predicted"/>
<dbReference type="AlphaFoldDB" id="A0A0E9TPN3"/>
<reference evidence="1" key="1">
    <citation type="submission" date="2014-11" db="EMBL/GenBank/DDBJ databases">
        <authorList>
            <person name="Amaro Gonzalez C."/>
        </authorList>
    </citation>
    <scope>NUCLEOTIDE SEQUENCE</scope>
</reference>
<organism evidence="1">
    <name type="scientific">Anguilla anguilla</name>
    <name type="common">European freshwater eel</name>
    <name type="synonym">Muraena anguilla</name>
    <dbReference type="NCBI Taxonomy" id="7936"/>
    <lineage>
        <taxon>Eukaryota</taxon>
        <taxon>Metazoa</taxon>
        <taxon>Chordata</taxon>
        <taxon>Craniata</taxon>
        <taxon>Vertebrata</taxon>
        <taxon>Euteleostomi</taxon>
        <taxon>Actinopterygii</taxon>
        <taxon>Neopterygii</taxon>
        <taxon>Teleostei</taxon>
        <taxon>Anguilliformes</taxon>
        <taxon>Anguillidae</taxon>
        <taxon>Anguilla</taxon>
    </lineage>
</organism>
<name>A0A0E9TPN3_ANGAN</name>
<reference evidence="1" key="2">
    <citation type="journal article" date="2015" name="Fish Shellfish Immunol.">
        <title>Early steps in the European eel (Anguilla anguilla)-Vibrio vulnificus interaction in the gills: Role of the RtxA13 toxin.</title>
        <authorList>
            <person name="Callol A."/>
            <person name="Pajuelo D."/>
            <person name="Ebbesson L."/>
            <person name="Teles M."/>
            <person name="MacKenzie S."/>
            <person name="Amaro C."/>
        </authorList>
    </citation>
    <scope>NUCLEOTIDE SEQUENCE</scope>
</reference>
<sequence length="33" mass="4021">MIWGTFYTIDNMSQLSSDLIGYHRQLVRYRKVK</sequence>
<accession>A0A0E9TPN3</accession>
<evidence type="ECO:0000313" key="1">
    <source>
        <dbReference type="EMBL" id="JAH54810.1"/>
    </source>
</evidence>